<evidence type="ECO:0000256" key="1">
    <source>
        <dbReference type="SAM" id="Phobius"/>
    </source>
</evidence>
<dbReference type="Proteomes" id="UP000480185">
    <property type="component" value="Unassembled WGS sequence"/>
</dbReference>
<keyword evidence="1" id="KW-1133">Transmembrane helix</keyword>
<accession>A0A6G1X9Z3</accession>
<protein>
    <submittedName>
        <fullName evidence="2">Uncharacterized protein</fullName>
    </submittedName>
</protein>
<keyword evidence="1" id="KW-0472">Membrane</keyword>
<dbReference type="AlphaFoldDB" id="A0A6G1X9Z3"/>
<name>A0A6G1X9Z3_9BACI</name>
<evidence type="ECO:0000313" key="3">
    <source>
        <dbReference type="Proteomes" id="UP000480185"/>
    </source>
</evidence>
<keyword evidence="1" id="KW-0812">Transmembrane</keyword>
<organism evidence="2 3">
    <name type="scientific">Salinibacillus xinjiangensis</name>
    <dbReference type="NCBI Taxonomy" id="1229268"/>
    <lineage>
        <taxon>Bacteria</taxon>
        <taxon>Bacillati</taxon>
        <taxon>Bacillota</taxon>
        <taxon>Bacilli</taxon>
        <taxon>Bacillales</taxon>
        <taxon>Bacillaceae</taxon>
        <taxon>Salinibacillus</taxon>
    </lineage>
</organism>
<gene>
    <name evidence="2" type="ORF">GH754_15970</name>
</gene>
<feature type="transmembrane region" description="Helical" evidence="1">
    <location>
        <begin position="50"/>
        <end position="70"/>
    </location>
</feature>
<evidence type="ECO:0000313" key="2">
    <source>
        <dbReference type="EMBL" id="MRG87762.1"/>
    </source>
</evidence>
<dbReference type="RefSeq" id="WP_153729653.1">
    <property type="nucleotide sequence ID" value="NZ_WJNH01000012.1"/>
</dbReference>
<sequence length="78" mass="8924">MSWYYVAMFEAYYSAFELAHSTKPFPFNMIPFATAVMIGDLGLIMSNLNIGLINIGLLFSIFGVLIGLFIRKIMIWFM</sequence>
<proteinExistence type="predicted"/>
<reference evidence="2 3" key="1">
    <citation type="submission" date="2019-11" db="EMBL/GenBank/DDBJ databases">
        <authorList>
            <person name="Li J."/>
        </authorList>
    </citation>
    <scope>NUCLEOTIDE SEQUENCE [LARGE SCALE GENOMIC DNA]</scope>
    <source>
        <strain evidence="2 3">J4</strain>
    </source>
</reference>
<dbReference type="EMBL" id="WJNH01000012">
    <property type="protein sequence ID" value="MRG87762.1"/>
    <property type="molecule type" value="Genomic_DNA"/>
</dbReference>
<comment type="caution">
    <text evidence="2">The sequence shown here is derived from an EMBL/GenBank/DDBJ whole genome shotgun (WGS) entry which is preliminary data.</text>
</comment>
<keyword evidence="3" id="KW-1185">Reference proteome</keyword>